<dbReference type="InterPro" id="IPR007569">
    <property type="entry name" value="DUF559"/>
</dbReference>
<gene>
    <name evidence="2" type="ORF">UFOPK3773_02379</name>
</gene>
<accession>A0A6J7LH91</accession>
<dbReference type="EMBL" id="CAFBNF010000403">
    <property type="protein sequence ID" value="CAB4965339.1"/>
    <property type="molecule type" value="Genomic_DNA"/>
</dbReference>
<dbReference type="SUPFAM" id="SSF52980">
    <property type="entry name" value="Restriction endonuclease-like"/>
    <property type="match status" value="1"/>
</dbReference>
<evidence type="ECO:0000313" key="2">
    <source>
        <dbReference type="EMBL" id="CAB4965339.1"/>
    </source>
</evidence>
<evidence type="ECO:0000259" key="1">
    <source>
        <dbReference type="Pfam" id="PF04480"/>
    </source>
</evidence>
<dbReference type="Pfam" id="PF04480">
    <property type="entry name" value="DUF559"/>
    <property type="match status" value="1"/>
</dbReference>
<feature type="domain" description="DUF559" evidence="1">
    <location>
        <begin position="198"/>
        <end position="300"/>
    </location>
</feature>
<dbReference type="AlphaFoldDB" id="A0A6J7LH91"/>
<reference evidence="2" key="1">
    <citation type="submission" date="2020-05" db="EMBL/GenBank/DDBJ databases">
        <authorList>
            <person name="Chiriac C."/>
            <person name="Salcher M."/>
            <person name="Ghai R."/>
            <person name="Kavagutti S V."/>
        </authorList>
    </citation>
    <scope>NUCLEOTIDE SEQUENCE</scope>
</reference>
<protein>
    <submittedName>
        <fullName evidence="2">Unannotated protein</fullName>
    </submittedName>
</protein>
<dbReference type="Gene3D" id="3.40.960.10">
    <property type="entry name" value="VSR Endonuclease"/>
    <property type="match status" value="1"/>
</dbReference>
<dbReference type="InterPro" id="IPR011335">
    <property type="entry name" value="Restrct_endonuc-II-like"/>
</dbReference>
<proteinExistence type="predicted"/>
<sequence>MRVAPAALTAAERTARQQWGALSPAQAREAGISMHMQRRLCDSGQWRRHLGSMVVPGSRRSDDRTDAIALSLRLGERAAISGATAMRLGGWAVPDQELIVWCPGPERPGVGGVTILRDDVERSVVTPGGLRAVARADALVDLIIVVDSFRGRALLDHALQRRWVTAEGWAQLVLPRLGHGRRGAARLRTLADSALGGAHSEAERGLQRILGKTRLGGWRLNWVLRDGYGRPLAELDAALPELKICIEVDGLVAHSGRSQFERDRRRQNALILDGWLILRFTWKQLIEEPERVLREILRAVASRTQSA</sequence>
<name>A0A6J7LH91_9ZZZZ</name>
<organism evidence="2">
    <name type="scientific">freshwater metagenome</name>
    <dbReference type="NCBI Taxonomy" id="449393"/>
    <lineage>
        <taxon>unclassified sequences</taxon>
        <taxon>metagenomes</taxon>
        <taxon>ecological metagenomes</taxon>
    </lineage>
</organism>